<protein>
    <submittedName>
        <fullName evidence="3">Protein of uncharacterized function (DUF322)</fullName>
    </submittedName>
</protein>
<accession>A0ABD7V0M4</accession>
<sequence>MAEMTASAEPAGTLTIEDRVVEQIAARAVLDIPDVTRRQGTVGSLLGSTAGRSAIGSDLPRATLRSSGSARRISLEIALEWPCAVADVSRRSRDHVADEVERLTGTRPVRVDVTVRQLLPRDEVQRRKSGFIDLPATPAEPMTESEVAS</sequence>
<evidence type="ECO:0000256" key="1">
    <source>
        <dbReference type="ARBA" id="ARBA00005721"/>
    </source>
</evidence>
<dbReference type="EMBL" id="CAACYD010000005">
    <property type="protein sequence ID" value="VFA83019.1"/>
    <property type="molecule type" value="Genomic_DNA"/>
</dbReference>
<comment type="caution">
    <text evidence="3">The sequence shown here is derived from an EMBL/GenBank/DDBJ whole genome shotgun (WGS) entry which is preliminary data.</text>
</comment>
<proteinExistence type="inferred from homology"/>
<name>A0ABD7V0M4_9ACTN</name>
<feature type="region of interest" description="Disordered" evidence="2">
    <location>
        <begin position="127"/>
        <end position="149"/>
    </location>
</feature>
<dbReference type="InterPro" id="IPR005531">
    <property type="entry name" value="Asp23"/>
</dbReference>
<evidence type="ECO:0000313" key="4">
    <source>
        <dbReference type="Proteomes" id="UP000360750"/>
    </source>
</evidence>
<comment type="similarity">
    <text evidence="1">Belongs to the asp23 family.</text>
</comment>
<evidence type="ECO:0000256" key="2">
    <source>
        <dbReference type="SAM" id="MobiDB-lite"/>
    </source>
</evidence>
<dbReference type="Pfam" id="PF03780">
    <property type="entry name" value="Asp23"/>
    <property type="match status" value="1"/>
</dbReference>
<organism evidence="3 4">
    <name type="scientific">Gordonia paraffinivorans</name>
    <dbReference type="NCBI Taxonomy" id="175628"/>
    <lineage>
        <taxon>Bacteria</taxon>
        <taxon>Bacillati</taxon>
        <taxon>Actinomycetota</taxon>
        <taxon>Actinomycetes</taxon>
        <taxon>Mycobacteriales</taxon>
        <taxon>Gordoniaceae</taxon>
        <taxon>Gordonia</taxon>
    </lineage>
</organism>
<reference evidence="3 4" key="1">
    <citation type="submission" date="2019-02" db="EMBL/GenBank/DDBJ databases">
        <authorList>
            <consortium name="Pathogen Informatics"/>
        </authorList>
    </citation>
    <scope>NUCLEOTIDE SEQUENCE [LARGE SCALE GENOMIC DNA]</scope>
    <source>
        <strain evidence="3 4">3012STDY6756503</strain>
    </source>
</reference>
<dbReference type="Proteomes" id="UP000360750">
    <property type="component" value="Unassembled WGS sequence"/>
</dbReference>
<dbReference type="AlphaFoldDB" id="A0ABD7V0M4"/>
<gene>
    <name evidence="3" type="ORF">NCTC8139_01352</name>
</gene>
<evidence type="ECO:0000313" key="3">
    <source>
        <dbReference type="EMBL" id="VFA83019.1"/>
    </source>
</evidence>